<keyword evidence="3" id="KW-1185">Reference proteome</keyword>
<reference evidence="2 3" key="1">
    <citation type="journal article" date="2022" name="Nat. Genet.">
        <title>Improved pea reference genome and pan-genome highlight genomic features and evolutionary characteristics.</title>
        <authorList>
            <person name="Yang T."/>
            <person name="Liu R."/>
            <person name="Luo Y."/>
            <person name="Hu S."/>
            <person name="Wang D."/>
            <person name="Wang C."/>
            <person name="Pandey M.K."/>
            <person name="Ge S."/>
            <person name="Xu Q."/>
            <person name="Li N."/>
            <person name="Li G."/>
            <person name="Huang Y."/>
            <person name="Saxena R.K."/>
            <person name="Ji Y."/>
            <person name="Li M."/>
            <person name="Yan X."/>
            <person name="He Y."/>
            <person name="Liu Y."/>
            <person name="Wang X."/>
            <person name="Xiang C."/>
            <person name="Varshney R.K."/>
            <person name="Ding H."/>
            <person name="Gao S."/>
            <person name="Zong X."/>
        </authorList>
    </citation>
    <scope>NUCLEOTIDE SEQUENCE [LARGE SCALE GENOMIC DNA]</scope>
    <source>
        <strain evidence="2 3">cv. Zhongwan 6</strain>
    </source>
</reference>
<sequence length="123" mass="13739">MTEVHYTKLLDLPASDFTRQEDNSNKPAFDLFMTGRQNPTYAAAIQPATPVFTFVLAIMMVVFETPQKEQFDSDSDSGMLDFPEVPKASVQPSANFATTLDRVIPPAVMPHLKVDFHSSSHFE</sequence>
<dbReference type="Proteomes" id="UP001058974">
    <property type="component" value="Chromosome 2"/>
</dbReference>
<protein>
    <submittedName>
        <fullName evidence="2">Uncharacterized protein</fullName>
    </submittedName>
</protein>
<evidence type="ECO:0000313" key="2">
    <source>
        <dbReference type="EMBL" id="KAI5439143.1"/>
    </source>
</evidence>
<keyword evidence="1" id="KW-0812">Transmembrane</keyword>
<organism evidence="2 3">
    <name type="scientific">Pisum sativum</name>
    <name type="common">Garden pea</name>
    <name type="synonym">Lathyrus oleraceus</name>
    <dbReference type="NCBI Taxonomy" id="3888"/>
    <lineage>
        <taxon>Eukaryota</taxon>
        <taxon>Viridiplantae</taxon>
        <taxon>Streptophyta</taxon>
        <taxon>Embryophyta</taxon>
        <taxon>Tracheophyta</taxon>
        <taxon>Spermatophyta</taxon>
        <taxon>Magnoliopsida</taxon>
        <taxon>eudicotyledons</taxon>
        <taxon>Gunneridae</taxon>
        <taxon>Pentapetalae</taxon>
        <taxon>rosids</taxon>
        <taxon>fabids</taxon>
        <taxon>Fabales</taxon>
        <taxon>Fabaceae</taxon>
        <taxon>Papilionoideae</taxon>
        <taxon>50 kb inversion clade</taxon>
        <taxon>NPAAA clade</taxon>
        <taxon>Hologalegina</taxon>
        <taxon>IRL clade</taxon>
        <taxon>Fabeae</taxon>
        <taxon>Lathyrus</taxon>
    </lineage>
</organism>
<gene>
    <name evidence="2" type="ORF">KIW84_024786</name>
</gene>
<evidence type="ECO:0000313" key="3">
    <source>
        <dbReference type="Proteomes" id="UP001058974"/>
    </source>
</evidence>
<keyword evidence="1" id="KW-0472">Membrane</keyword>
<accession>A0A9D4YIR6</accession>
<dbReference type="AlphaFoldDB" id="A0A9D4YIR6"/>
<evidence type="ECO:0000256" key="1">
    <source>
        <dbReference type="SAM" id="Phobius"/>
    </source>
</evidence>
<dbReference type="EMBL" id="JAMSHJ010000002">
    <property type="protein sequence ID" value="KAI5439143.1"/>
    <property type="molecule type" value="Genomic_DNA"/>
</dbReference>
<proteinExistence type="predicted"/>
<comment type="caution">
    <text evidence="2">The sequence shown here is derived from an EMBL/GenBank/DDBJ whole genome shotgun (WGS) entry which is preliminary data.</text>
</comment>
<keyword evidence="1" id="KW-1133">Transmembrane helix</keyword>
<feature type="transmembrane region" description="Helical" evidence="1">
    <location>
        <begin position="41"/>
        <end position="63"/>
    </location>
</feature>
<dbReference type="Gramene" id="Psat02G0478600-T1">
    <property type="protein sequence ID" value="KAI5439143.1"/>
    <property type="gene ID" value="KIW84_024786"/>
</dbReference>
<name>A0A9D4YIR6_PEA</name>